<organism evidence="1 2">
    <name type="scientific">Pseudazoarcus pumilus</name>
    <dbReference type="NCBI Taxonomy" id="2067960"/>
    <lineage>
        <taxon>Bacteria</taxon>
        <taxon>Pseudomonadati</taxon>
        <taxon>Pseudomonadota</taxon>
        <taxon>Betaproteobacteria</taxon>
        <taxon>Rhodocyclales</taxon>
        <taxon>Zoogloeaceae</taxon>
        <taxon>Pseudazoarcus</taxon>
    </lineage>
</organism>
<sequence length="190" mass="21427">MIEHYGSFEDIRHDPDTETLNLSFWPGRLPLRQRWRNNGLSADFLGDYLTTFFPLDDDDPATARRQEEIRSAVSFVANELLENAMKFHDAAQPEPITISLCLHRDRVVFHESNGSDAQSVAGFRAFVLKLLESDPGELYMQQLEHNAMSEGTAGLGYLTMINDYGADLAWRFEPSASGGFRVTTQVTLPI</sequence>
<dbReference type="AlphaFoldDB" id="A0A2I6S9N4"/>
<dbReference type="GO" id="GO:0005524">
    <property type="term" value="F:ATP binding"/>
    <property type="evidence" value="ECO:0007669"/>
    <property type="project" value="UniProtKB-KW"/>
</dbReference>
<dbReference type="InterPro" id="IPR058084">
    <property type="entry name" value="Slr1658-like"/>
</dbReference>
<gene>
    <name evidence="1" type="ORF">C0099_14025</name>
</gene>
<reference evidence="1 2" key="1">
    <citation type="submission" date="2018-01" db="EMBL/GenBank/DDBJ databases">
        <authorList>
            <person name="Fu G.-Y."/>
        </authorList>
    </citation>
    <scope>NUCLEOTIDE SEQUENCE [LARGE SCALE GENOMIC DNA]</scope>
    <source>
        <strain evidence="1 2">SY39</strain>
    </source>
</reference>
<dbReference type="Proteomes" id="UP000242205">
    <property type="component" value="Chromosome"/>
</dbReference>
<evidence type="ECO:0000313" key="2">
    <source>
        <dbReference type="Proteomes" id="UP000242205"/>
    </source>
</evidence>
<evidence type="ECO:0000313" key="1">
    <source>
        <dbReference type="EMBL" id="AUN95954.1"/>
    </source>
</evidence>
<keyword evidence="2" id="KW-1185">Reference proteome</keyword>
<dbReference type="RefSeq" id="WP_102247999.1">
    <property type="nucleotide sequence ID" value="NZ_CP025682.1"/>
</dbReference>
<accession>A0A2I6S9N4</accession>
<dbReference type="NCBIfam" id="NF047703">
    <property type="entry name" value="slr1658_superfam"/>
    <property type="match status" value="1"/>
</dbReference>
<keyword evidence="1" id="KW-0067">ATP-binding</keyword>
<dbReference type="OrthoDB" id="5488639at2"/>
<proteinExistence type="predicted"/>
<keyword evidence="1" id="KW-0547">Nucleotide-binding</keyword>
<protein>
    <submittedName>
        <fullName evidence="1">ATP-binding protein</fullName>
    </submittedName>
</protein>
<name>A0A2I6S9N4_9RHOO</name>
<dbReference type="KEGG" id="atw:C0099_14025"/>
<dbReference type="EMBL" id="CP025682">
    <property type="protein sequence ID" value="AUN95954.1"/>
    <property type="molecule type" value="Genomic_DNA"/>
</dbReference>